<feature type="transmembrane region" description="Helical" evidence="2">
    <location>
        <begin position="267"/>
        <end position="285"/>
    </location>
</feature>
<name>A0A367EN31_9ACTN</name>
<evidence type="ECO:0000259" key="3">
    <source>
        <dbReference type="Pfam" id="PF01757"/>
    </source>
</evidence>
<evidence type="ECO:0000313" key="4">
    <source>
        <dbReference type="EMBL" id="RCG19441.1"/>
    </source>
</evidence>
<feature type="transmembrane region" description="Helical" evidence="2">
    <location>
        <begin position="331"/>
        <end position="349"/>
    </location>
</feature>
<feature type="transmembrane region" description="Helical" evidence="2">
    <location>
        <begin position="178"/>
        <end position="201"/>
    </location>
</feature>
<feature type="transmembrane region" description="Helical" evidence="2">
    <location>
        <begin position="291"/>
        <end position="311"/>
    </location>
</feature>
<keyword evidence="2" id="KW-0812">Transmembrane</keyword>
<gene>
    <name evidence="4" type="ORF">DTL70_21905</name>
</gene>
<keyword evidence="4" id="KW-0808">Transferase</keyword>
<protein>
    <submittedName>
        <fullName evidence="4">Acyltransferase</fullName>
    </submittedName>
</protein>
<feature type="transmembrane region" description="Helical" evidence="2">
    <location>
        <begin position="237"/>
        <end position="255"/>
    </location>
</feature>
<organism evidence="4 5">
    <name type="scientific">Streptomyces diacarni</name>
    <dbReference type="NCBI Taxonomy" id="2800381"/>
    <lineage>
        <taxon>Bacteria</taxon>
        <taxon>Bacillati</taxon>
        <taxon>Actinomycetota</taxon>
        <taxon>Actinomycetes</taxon>
        <taxon>Kitasatosporales</taxon>
        <taxon>Streptomycetaceae</taxon>
        <taxon>Streptomyces</taxon>
    </lineage>
</organism>
<feature type="transmembrane region" description="Helical" evidence="2">
    <location>
        <begin position="121"/>
        <end position="143"/>
    </location>
</feature>
<dbReference type="PANTHER" id="PTHR36927">
    <property type="entry name" value="BLR4337 PROTEIN"/>
    <property type="match status" value="1"/>
</dbReference>
<feature type="compositionally biased region" description="Basic residues" evidence="1">
    <location>
        <begin position="12"/>
        <end position="23"/>
    </location>
</feature>
<accession>A0A367EN31</accession>
<feature type="transmembrane region" description="Helical" evidence="2">
    <location>
        <begin position="86"/>
        <end position="109"/>
    </location>
</feature>
<keyword evidence="2" id="KW-0472">Membrane</keyword>
<comment type="caution">
    <text evidence="4">The sequence shown here is derived from an EMBL/GenBank/DDBJ whole genome shotgun (WGS) entry which is preliminary data.</text>
</comment>
<dbReference type="AlphaFoldDB" id="A0A367EN31"/>
<evidence type="ECO:0000256" key="2">
    <source>
        <dbReference type="SAM" id="Phobius"/>
    </source>
</evidence>
<dbReference type="EMBL" id="QOIN01000048">
    <property type="protein sequence ID" value="RCG19441.1"/>
    <property type="molecule type" value="Genomic_DNA"/>
</dbReference>
<dbReference type="Pfam" id="PF01757">
    <property type="entry name" value="Acyl_transf_3"/>
    <property type="match status" value="1"/>
</dbReference>
<proteinExistence type="predicted"/>
<feature type="domain" description="Acyltransferase 3" evidence="3">
    <location>
        <begin position="44"/>
        <end position="374"/>
    </location>
</feature>
<dbReference type="InterPro" id="IPR002656">
    <property type="entry name" value="Acyl_transf_3_dom"/>
</dbReference>
<keyword evidence="4" id="KW-0012">Acyltransferase</keyword>
<dbReference type="GO" id="GO:0016747">
    <property type="term" value="F:acyltransferase activity, transferring groups other than amino-acyl groups"/>
    <property type="evidence" value="ECO:0007669"/>
    <property type="project" value="InterPro"/>
</dbReference>
<dbReference type="InterPro" id="IPR050623">
    <property type="entry name" value="Glucan_succinyl_AcylTrfase"/>
</dbReference>
<sequence>MPDQRPGDGTSRRSRGRRRRHRGAGAACRARLADRGGTEVKRKEYIDWLRNLAILFLFPFHTARIFNDDPEFYVKGPVSTLSSALVNISSFWFMPLLFLLAGMSSFYALRKRSAGSYVKERYLRLLIPFLFGCLVIVPPQAYYAMKFHHDYGGSYVDFLDTYFTDFSHWTVLTGISPAHLWFILFLFLISLAVLPLMLTVVRNRYTPSWLDRPALALAPAAGLALLSFLPEIGGENIFVYAGYVLLGFLLATSDSITEALERNRRRYLCLAVPGAIGILVERFTIGSQDNLLFTAWHYPVYWATLLAILGYGKRYLDRRSAFMNYFSRAAFPVYILHQTYVIVIAYYVLQVDAHGAVAFTAIMVPAFCLSIATYEIVRRTPGLRVMFGLRAPRRPSPPLSTEPTERHGTRPPRPGAASGPRP</sequence>
<keyword evidence="5" id="KW-1185">Reference proteome</keyword>
<evidence type="ECO:0000256" key="1">
    <source>
        <dbReference type="SAM" id="MobiDB-lite"/>
    </source>
</evidence>
<dbReference type="Proteomes" id="UP000252914">
    <property type="component" value="Unassembled WGS sequence"/>
</dbReference>
<feature type="transmembrane region" description="Helical" evidence="2">
    <location>
        <begin position="213"/>
        <end position="231"/>
    </location>
</feature>
<feature type="region of interest" description="Disordered" evidence="1">
    <location>
        <begin position="389"/>
        <end position="422"/>
    </location>
</feature>
<feature type="transmembrane region" description="Helical" evidence="2">
    <location>
        <begin position="48"/>
        <end position="66"/>
    </location>
</feature>
<dbReference type="PANTHER" id="PTHR36927:SF3">
    <property type="entry name" value="GLUCANS BIOSYNTHESIS PROTEIN C"/>
    <property type="match status" value="1"/>
</dbReference>
<feature type="transmembrane region" description="Helical" evidence="2">
    <location>
        <begin position="355"/>
        <end position="377"/>
    </location>
</feature>
<reference evidence="4 5" key="1">
    <citation type="submission" date="2018-06" db="EMBL/GenBank/DDBJ databases">
        <title>Streptomyces reniochalinae sp. nov. and Streptomyces diacarnus sp. nov. from marine sponges.</title>
        <authorList>
            <person name="Li L."/>
        </authorList>
    </citation>
    <scope>NUCLEOTIDE SEQUENCE [LARGE SCALE GENOMIC DNA]</scope>
    <source>
        <strain evidence="4 5">LHW51701</strain>
    </source>
</reference>
<feature type="region of interest" description="Disordered" evidence="1">
    <location>
        <begin position="1"/>
        <end position="24"/>
    </location>
</feature>
<keyword evidence="2" id="KW-1133">Transmembrane helix</keyword>
<evidence type="ECO:0000313" key="5">
    <source>
        <dbReference type="Proteomes" id="UP000252914"/>
    </source>
</evidence>